<feature type="domain" description="Right handed beta helix" evidence="1">
    <location>
        <begin position="63"/>
        <end position="219"/>
    </location>
</feature>
<dbReference type="AlphaFoldDB" id="A0A7S1VHC9"/>
<sequence>MNYEPTAAEAVFNMDGNTFSIAADNVVICGLTVVDGRDGISSSSAIANAQVLFNFLLEDRDEGVQLRQCTGCEIRANYVLESEGDGLNLANSVASTIMRNEVESSASTNAAIYVYGGSNHVIVDNYIHDTVNNDAIKVGASCSSPTAGTQVLNNFVEGVAQDGISIYSDDMVVSGNLITDSSSINGAIYISCGANNATVSNNIINGTGADADFFVGNNSPPTDLATLTVTNNCFSSDNTVGVQIARNQDFSVPFNFWNATGGPSSIKDVVLPNPYTQDFTALPADDSCLADLDGLGSVQWFIPYVLVDECT</sequence>
<organism evidence="2">
    <name type="scientific">Sexangularia sp. CB-2014</name>
    <dbReference type="NCBI Taxonomy" id="1486929"/>
    <lineage>
        <taxon>Eukaryota</taxon>
        <taxon>Amoebozoa</taxon>
        <taxon>Tubulinea</taxon>
        <taxon>Elardia</taxon>
        <taxon>Arcellinida</taxon>
        <taxon>Arcellinida incertae sedis</taxon>
        <taxon>Sexangularia</taxon>
    </lineage>
</organism>
<evidence type="ECO:0000313" key="2">
    <source>
        <dbReference type="EMBL" id="CAD9298193.1"/>
    </source>
</evidence>
<accession>A0A7S1VHC9</accession>
<dbReference type="Pfam" id="PF13229">
    <property type="entry name" value="Beta_helix"/>
    <property type="match status" value="1"/>
</dbReference>
<evidence type="ECO:0000259" key="1">
    <source>
        <dbReference type="Pfam" id="PF13229"/>
    </source>
</evidence>
<dbReference type="Gene3D" id="2.160.20.10">
    <property type="entry name" value="Single-stranded right-handed beta-helix, Pectin lyase-like"/>
    <property type="match status" value="1"/>
</dbReference>
<dbReference type="EMBL" id="HBGL01008836">
    <property type="protein sequence ID" value="CAD9298193.1"/>
    <property type="molecule type" value="Transcribed_RNA"/>
</dbReference>
<protein>
    <recommendedName>
        <fullName evidence="1">Right handed beta helix domain-containing protein</fullName>
    </recommendedName>
</protein>
<name>A0A7S1VHC9_9EUKA</name>
<dbReference type="SUPFAM" id="SSF51126">
    <property type="entry name" value="Pectin lyase-like"/>
    <property type="match status" value="1"/>
</dbReference>
<proteinExistence type="predicted"/>
<reference evidence="2" key="1">
    <citation type="submission" date="2021-01" db="EMBL/GenBank/DDBJ databases">
        <authorList>
            <person name="Corre E."/>
            <person name="Pelletier E."/>
            <person name="Niang G."/>
            <person name="Scheremetjew M."/>
            <person name="Finn R."/>
            <person name="Kale V."/>
            <person name="Holt S."/>
            <person name="Cochrane G."/>
            <person name="Meng A."/>
            <person name="Brown T."/>
            <person name="Cohen L."/>
        </authorList>
    </citation>
    <scope>NUCLEOTIDE SEQUENCE</scope>
    <source>
        <strain evidence="2">ATCC 50979</strain>
    </source>
</reference>
<dbReference type="InterPro" id="IPR011050">
    <property type="entry name" value="Pectin_lyase_fold/virulence"/>
</dbReference>
<dbReference type="InterPro" id="IPR006626">
    <property type="entry name" value="PbH1"/>
</dbReference>
<dbReference type="InterPro" id="IPR039448">
    <property type="entry name" value="Beta_helix"/>
</dbReference>
<gene>
    <name evidence="2" type="ORF">SSP0437_LOCUS6834</name>
</gene>
<dbReference type="SMART" id="SM00710">
    <property type="entry name" value="PbH1"/>
    <property type="match status" value="6"/>
</dbReference>
<dbReference type="InterPro" id="IPR012334">
    <property type="entry name" value="Pectin_lyas_fold"/>
</dbReference>